<evidence type="ECO:0000313" key="1">
    <source>
        <dbReference type="EMBL" id="KRM44542.1"/>
    </source>
</evidence>
<proteinExistence type="predicted"/>
<name>A0A0R1YPT3_9LACO</name>
<protein>
    <submittedName>
        <fullName evidence="1">Uncharacterized protein</fullName>
    </submittedName>
</protein>
<reference evidence="1 2" key="1">
    <citation type="journal article" date="2015" name="Genome Announc.">
        <title>Expanding the biotechnology potential of lactobacilli through comparative genomics of 213 strains and associated genera.</title>
        <authorList>
            <person name="Sun Z."/>
            <person name="Harris H.M."/>
            <person name="McCann A."/>
            <person name="Guo C."/>
            <person name="Argimon S."/>
            <person name="Zhang W."/>
            <person name="Yang X."/>
            <person name="Jeffery I.B."/>
            <person name="Cooney J.C."/>
            <person name="Kagawa T.F."/>
            <person name="Liu W."/>
            <person name="Song Y."/>
            <person name="Salvetti E."/>
            <person name="Wrobel A."/>
            <person name="Rasinkangas P."/>
            <person name="Parkhill J."/>
            <person name="Rea M.C."/>
            <person name="O'Sullivan O."/>
            <person name="Ritari J."/>
            <person name="Douillard F.P."/>
            <person name="Paul Ross R."/>
            <person name="Yang R."/>
            <person name="Briner A.E."/>
            <person name="Felis G.E."/>
            <person name="de Vos W.M."/>
            <person name="Barrangou R."/>
            <person name="Klaenhammer T.R."/>
            <person name="Caufield P.W."/>
            <person name="Cui Y."/>
            <person name="Zhang H."/>
            <person name="O'Toole P.W."/>
        </authorList>
    </citation>
    <scope>NUCLEOTIDE SEQUENCE [LARGE SCALE GENOMIC DNA]</scope>
    <source>
        <strain evidence="1 2">DSM 18390</strain>
    </source>
</reference>
<gene>
    <name evidence="1" type="ORF">FD47_GL000344</name>
</gene>
<accession>A0A0R1YPT3</accession>
<organism evidence="1 2">
    <name type="scientific">Lentilactobacillus parafarraginis DSM 18390 = JCM 14109</name>
    <dbReference type="NCBI Taxonomy" id="1423786"/>
    <lineage>
        <taxon>Bacteria</taxon>
        <taxon>Bacillati</taxon>
        <taxon>Bacillota</taxon>
        <taxon>Bacilli</taxon>
        <taxon>Lactobacillales</taxon>
        <taxon>Lactobacillaceae</taxon>
        <taxon>Lentilactobacillus</taxon>
    </lineage>
</organism>
<dbReference type="EMBL" id="AZFZ01000012">
    <property type="protein sequence ID" value="KRM44542.1"/>
    <property type="molecule type" value="Genomic_DNA"/>
</dbReference>
<sequence length="50" mass="5526">MVGPFRPYAALKGFIRKQCEGNHDKFPARACLFRGALAGNTVSLHDHDLV</sequence>
<dbReference type="AlphaFoldDB" id="A0A0R1YPT3"/>
<dbReference type="Proteomes" id="UP000051010">
    <property type="component" value="Unassembled WGS sequence"/>
</dbReference>
<comment type="caution">
    <text evidence="1">The sequence shown here is derived from an EMBL/GenBank/DDBJ whole genome shotgun (WGS) entry which is preliminary data.</text>
</comment>
<evidence type="ECO:0000313" key="2">
    <source>
        <dbReference type="Proteomes" id="UP000051010"/>
    </source>
</evidence>
<dbReference type="PATRIC" id="fig|1423786.4.peg.359"/>